<dbReference type="CDD" id="cd07067">
    <property type="entry name" value="HP_PGM_like"/>
    <property type="match status" value="1"/>
</dbReference>
<proteinExistence type="predicted"/>
<protein>
    <submittedName>
        <fullName evidence="2">Phosphohistidine phosphatase SixA</fullName>
    </submittedName>
</protein>
<gene>
    <name evidence="2" type="primary">sixA</name>
    <name evidence="2" type="ORF">FVE67_07230</name>
</gene>
<dbReference type="Proteomes" id="UP000501253">
    <property type="component" value="Chromosome"/>
</dbReference>
<reference evidence="2 3" key="1">
    <citation type="submission" date="2019-08" db="EMBL/GenBank/DDBJ databases">
        <title>Complete genome sequence of Thermosulfurimonas marina SU872T, an anaerobic thermophilic chemolithoautotrophic bacterium isolated from a shallow marine hydrothermal vent.</title>
        <authorList>
            <person name="Allioux M."/>
            <person name="Jebbar M."/>
            <person name="Slobodkina G."/>
            <person name="Slobodkin A."/>
            <person name="Moalic Y."/>
            <person name="Frolova A."/>
            <person name="Shao Z."/>
            <person name="Alain K."/>
        </authorList>
    </citation>
    <scope>NUCLEOTIDE SEQUENCE [LARGE SCALE GENOMIC DNA]</scope>
    <source>
        <strain evidence="2 3">SU872</strain>
    </source>
</reference>
<dbReference type="InterPro" id="IPR029033">
    <property type="entry name" value="His_PPase_superfam"/>
</dbReference>
<dbReference type="SMART" id="SM00855">
    <property type="entry name" value="PGAM"/>
    <property type="match status" value="1"/>
</dbReference>
<dbReference type="RefSeq" id="WP_168719953.1">
    <property type="nucleotide sequence ID" value="NZ_CP042909.1"/>
</dbReference>
<evidence type="ECO:0000313" key="2">
    <source>
        <dbReference type="EMBL" id="QJA06600.1"/>
    </source>
</evidence>
<dbReference type="Pfam" id="PF00300">
    <property type="entry name" value="His_Phos_1"/>
    <property type="match status" value="1"/>
</dbReference>
<dbReference type="GO" id="GO:0005737">
    <property type="term" value="C:cytoplasm"/>
    <property type="evidence" value="ECO:0007669"/>
    <property type="project" value="InterPro"/>
</dbReference>
<dbReference type="InterPro" id="IPR004449">
    <property type="entry name" value="SixA"/>
</dbReference>
<dbReference type="NCBIfam" id="TIGR00249">
    <property type="entry name" value="sixA"/>
    <property type="match status" value="1"/>
</dbReference>
<evidence type="ECO:0000313" key="3">
    <source>
        <dbReference type="Proteomes" id="UP000501253"/>
    </source>
</evidence>
<dbReference type="AlphaFoldDB" id="A0A6H1WTU4"/>
<dbReference type="InterPro" id="IPR013078">
    <property type="entry name" value="His_Pase_superF_clade-1"/>
</dbReference>
<dbReference type="SUPFAM" id="SSF53254">
    <property type="entry name" value="Phosphoglycerate mutase-like"/>
    <property type="match status" value="1"/>
</dbReference>
<name>A0A6H1WTU4_9BACT</name>
<feature type="region of interest" description="Disordered" evidence="1">
    <location>
        <begin position="1"/>
        <end position="30"/>
    </location>
</feature>
<dbReference type="GO" id="GO:0101006">
    <property type="term" value="F:protein histidine phosphatase activity"/>
    <property type="evidence" value="ECO:0007669"/>
    <property type="project" value="InterPro"/>
</dbReference>
<organism evidence="2 3">
    <name type="scientific">Thermosulfurimonas marina</name>
    <dbReference type="NCBI Taxonomy" id="2047767"/>
    <lineage>
        <taxon>Bacteria</taxon>
        <taxon>Pseudomonadati</taxon>
        <taxon>Thermodesulfobacteriota</taxon>
        <taxon>Thermodesulfobacteria</taxon>
        <taxon>Thermodesulfobacteriales</taxon>
        <taxon>Thermodesulfobacteriaceae</taxon>
        <taxon>Thermosulfurimonas</taxon>
    </lineage>
</organism>
<dbReference type="Gene3D" id="3.40.50.1240">
    <property type="entry name" value="Phosphoglycerate mutase-like"/>
    <property type="match status" value="1"/>
</dbReference>
<keyword evidence="3" id="KW-1185">Reference proteome</keyword>
<dbReference type="KEGG" id="tmai:FVE67_07230"/>
<accession>A0A6H1WTU4</accession>
<feature type="compositionally biased region" description="Basic and acidic residues" evidence="1">
    <location>
        <begin position="11"/>
        <end position="30"/>
    </location>
</feature>
<sequence length="150" mass="17324">MRLYLVQHGKSLSEAEDPRRPLSPEGREETQRMADWLRELGIRVPEIWHSTKLRARETAEILAEALGARTVEKEGLAPLDDPLPVAEVLKDRAEDLLIAGHLPFLSRLTSLLLTGDPEKEVVKFRFSGCLALLREDFWRMDWFLKPELRR</sequence>
<evidence type="ECO:0000256" key="1">
    <source>
        <dbReference type="SAM" id="MobiDB-lite"/>
    </source>
</evidence>
<dbReference type="EMBL" id="CP042909">
    <property type="protein sequence ID" value="QJA06600.1"/>
    <property type="molecule type" value="Genomic_DNA"/>
</dbReference>